<evidence type="ECO:0000313" key="2">
    <source>
        <dbReference type="Proteomes" id="UP001642360"/>
    </source>
</evidence>
<protein>
    <submittedName>
        <fullName evidence="1">Uncharacterized protein</fullName>
    </submittedName>
</protein>
<evidence type="ECO:0000313" key="1">
    <source>
        <dbReference type="EMBL" id="CAK9146907.1"/>
    </source>
</evidence>
<reference evidence="1 2" key="1">
    <citation type="submission" date="2024-02" db="EMBL/GenBank/DDBJ databases">
        <authorList>
            <person name="Vignale AGUSTIN F."/>
            <person name="Sosa J E."/>
            <person name="Modenutti C."/>
        </authorList>
    </citation>
    <scope>NUCLEOTIDE SEQUENCE [LARGE SCALE GENOMIC DNA]</scope>
</reference>
<dbReference type="Proteomes" id="UP001642360">
    <property type="component" value="Unassembled WGS sequence"/>
</dbReference>
<sequence>MPKLVEFYEGCLWKSDLRKHACNPNPPISLRQFYNQRFKNPNFVSLIKQKKTKRTQILSEKRNGVPVDEEIEYRWFAMGTTTVCLRLGEEGSRRKVQNLMKNNTAGL</sequence>
<dbReference type="EMBL" id="CAUOFW020001625">
    <property type="protein sequence ID" value="CAK9146907.1"/>
    <property type="molecule type" value="Genomic_DNA"/>
</dbReference>
<gene>
    <name evidence="1" type="ORF">ILEXP_LOCUS14785</name>
</gene>
<dbReference type="AlphaFoldDB" id="A0ABC8RY11"/>
<proteinExistence type="predicted"/>
<keyword evidence="2" id="KW-1185">Reference proteome</keyword>
<organism evidence="1 2">
    <name type="scientific">Ilex paraguariensis</name>
    <name type="common">yerba mate</name>
    <dbReference type="NCBI Taxonomy" id="185542"/>
    <lineage>
        <taxon>Eukaryota</taxon>
        <taxon>Viridiplantae</taxon>
        <taxon>Streptophyta</taxon>
        <taxon>Embryophyta</taxon>
        <taxon>Tracheophyta</taxon>
        <taxon>Spermatophyta</taxon>
        <taxon>Magnoliopsida</taxon>
        <taxon>eudicotyledons</taxon>
        <taxon>Gunneridae</taxon>
        <taxon>Pentapetalae</taxon>
        <taxon>asterids</taxon>
        <taxon>campanulids</taxon>
        <taxon>Aquifoliales</taxon>
        <taxon>Aquifoliaceae</taxon>
        <taxon>Ilex</taxon>
    </lineage>
</organism>
<name>A0ABC8RY11_9AQUA</name>
<accession>A0ABC8RY11</accession>
<comment type="caution">
    <text evidence="1">The sequence shown here is derived from an EMBL/GenBank/DDBJ whole genome shotgun (WGS) entry which is preliminary data.</text>
</comment>